<feature type="transmembrane region" description="Helical" evidence="1">
    <location>
        <begin position="518"/>
        <end position="539"/>
    </location>
</feature>
<dbReference type="RefSeq" id="WP_256404260.1">
    <property type="nucleotide sequence ID" value="NZ_JANHDK010000001.1"/>
</dbReference>
<feature type="transmembrane region" description="Helical" evidence="1">
    <location>
        <begin position="575"/>
        <end position="595"/>
    </location>
</feature>
<dbReference type="Gene3D" id="2.160.20.80">
    <property type="entry name" value="E3 ubiquitin-protein ligase SopA"/>
    <property type="match status" value="1"/>
</dbReference>
<comment type="caution">
    <text evidence="2">The sequence shown here is derived from an EMBL/GenBank/DDBJ whole genome shotgun (WGS) entry which is preliminary data.</text>
</comment>
<reference evidence="2 3" key="1">
    <citation type="journal article" date="2019" name="Int. J. Syst. Evol. Microbiol.">
        <title>The Global Catalogue of Microorganisms (GCM) 10K type strain sequencing project: providing services to taxonomists for standard genome sequencing and annotation.</title>
        <authorList>
            <consortium name="The Broad Institute Genomics Platform"/>
            <consortium name="The Broad Institute Genome Sequencing Center for Infectious Disease"/>
            <person name="Wu L."/>
            <person name="Ma J."/>
        </authorList>
    </citation>
    <scope>NUCLEOTIDE SEQUENCE [LARGE SCALE GENOMIC DNA]</scope>
    <source>
        <strain evidence="2 3">CGMCC 1.10594</strain>
    </source>
</reference>
<proteinExistence type="predicted"/>
<gene>
    <name evidence="2" type="ORF">ACFSBJ_09660</name>
</gene>
<accession>A0ABD6CXQ5</accession>
<evidence type="ECO:0000256" key="1">
    <source>
        <dbReference type="SAM" id="Phobius"/>
    </source>
</evidence>
<organism evidence="2 3">
    <name type="scientific">Haloplanus ruber</name>
    <dbReference type="NCBI Taxonomy" id="869892"/>
    <lineage>
        <taxon>Archaea</taxon>
        <taxon>Methanobacteriati</taxon>
        <taxon>Methanobacteriota</taxon>
        <taxon>Stenosarchaea group</taxon>
        <taxon>Halobacteria</taxon>
        <taxon>Halobacteriales</taxon>
        <taxon>Haloferacaceae</taxon>
        <taxon>Haloplanus</taxon>
    </lineage>
</organism>
<keyword evidence="1" id="KW-0812">Transmembrane</keyword>
<dbReference type="EMBL" id="JBHUDL010000010">
    <property type="protein sequence ID" value="MFD1633997.1"/>
    <property type="molecule type" value="Genomic_DNA"/>
</dbReference>
<dbReference type="AlphaFoldDB" id="A0ABD6CXQ5"/>
<dbReference type="InterPro" id="IPR001646">
    <property type="entry name" value="5peptide_repeat"/>
</dbReference>
<name>A0ABD6CXQ5_9EURY</name>
<evidence type="ECO:0000313" key="3">
    <source>
        <dbReference type="Proteomes" id="UP001597075"/>
    </source>
</evidence>
<dbReference type="Pfam" id="PF13576">
    <property type="entry name" value="Pentapeptide_3"/>
    <property type="match status" value="1"/>
</dbReference>
<protein>
    <submittedName>
        <fullName evidence="2">Pentapeptide repeat-containing protein</fullName>
    </submittedName>
</protein>
<sequence>MHKFDVPDPAAYAERIDGDAESEGWILTPDEPGVKAADADRDVEYVWTCPHPKLGDGVKTCVFHTQSAQQRSDVDVAQRFADRLDAASEHETPEQRRRHLQFIDATFTDFDLRGAVIGGDLREYIDFRHATIRNLDWRRAEVTQRVKFAQTTFELDEPYPSGDEYDFDDHPSVGFKQTDFRYDVDLRGATFDAPVRFHDAHFERWLGFKYSECTEPVDFQMAQFDGLMTIVGRTFDAKIRANATTFENYVEADGATFHAPVIFDTARFHDDVSAEDAAFLDGARFVEATFDRSLRLTDATLEGKFRLSNLDVGRTLDARVADFDGELLITDGRVHHCRVAPTGGTGLVSLQDTTVEEGAFDQPTEGTVTYDFAFGTLGAVTLSTPDDTDPNGRCRFLRTTFDGFDFNDADDLELSDTAFEIYELSPDAREHLHGDDSDHDPSDLWATYLYAKNTATRVGDNAAAAEFFKREMRHRAAAHADRAKNADQFTDWFPARSRYVRNRLLGVLAGYGEEPFTVVLWSFVVILLFVVPFSVLLGVPTDLTTFGLYLAISFQSFVTFLLGSAPGGPSVPTQLVGAFEGLLGAFLIALFVFTLTRRIRR</sequence>
<keyword evidence="3" id="KW-1185">Reference proteome</keyword>
<keyword evidence="1" id="KW-1133">Transmembrane helix</keyword>
<keyword evidence="1" id="KW-0472">Membrane</keyword>
<dbReference type="Proteomes" id="UP001597075">
    <property type="component" value="Unassembled WGS sequence"/>
</dbReference>
<feature type="transmembrane region" description="Helical" evidence="1">
    <location>
        <begin position="546"/>
        <end position="563"/>
    </location>
</feature>
<evidence type="ECO:0000313" key="2">
    <source>
        <dbReference type="EMBL" id="MFD1633997.1"/>
    </source>
</evidence>